<evidence type="ECO:0000256" key="2">
    <source>
        <dbReference type="ARBA" id="ARBA00009657"/>
    </source>
</evidence>
<organism evidence="11 12">
    <name type="scientific">Apolygus lucorum</name>
    <name type="common">Small green plant bug</name>
    <name type="synonym">Lygocoris lucorum</name>
    <dbReference type="NCBI Taxonomy" id="248454"/>
    <lineage>
        <taxon>Eukaryota</taxon>
        <taxon>Metazoa</taxon>
        <taxon>Ecdysozoa</taxon>
        <taxon>Arthropoda</taxon>
        <taxon>Hexapoda</taxon>
        <taxon>Insecta</taxon>
        <taxon>Pterygota</taxon>
        <taxon>Neoptera</taxon>
        <taxon>Paraneoptera</taxon>
        <taxon>Hemiptera</taxon>
        <taxon>Heteroptera</taxon>
        <taxon>Panheteroptera</taxon>
        <taxon>Cimicomorpha</taxon>
        <taxon>Miridae</taxon>
        <taxon>Mirini</taxon>
        <taxon>Apolygus</taxon>
    </lineage>
</organism>
<feature type="transmembrane region" description="Helical" evidence="8">
    <location>
        <begin position="377"/>
        <end position="403"/>
    </location>
</feature>
<keyword evidence="7" id="KW-1015">Disulfide bond</keyword>
<dbReference type="CDD" id="cd17336">
    <property type="entry name" value="MFS_SLCO_OATP"/>
    <property type="match status" value="1"/>
</dbReference>
<feature type="transmembrane region" description="Helical" evidence="8">
    <location>
        <begin position="305"/>
        <end position="326"/>
    </location>
</feature>
<sequence>MTEKSFDVSSDEEDEKSTLEEDPRKVGLEQSSLKPYEAIYYAEHYDKLKDVIETFDEADSQAISKAKAALHDSTVIQNLAYVKSNMSAIPDLITSLEGEGALLTQCVGKVERFIEDSETWGGAIGEWLRKKLQAVLKRNPGWKTVQEVAKILNGEVVSGCEITDPADIAALKFLPIVSCEVERSFYILKNVLTDKRRNLTMENLEKMLIILCTSPNETKCGFLGCYTPWMQKLASKKVFLVVYGLLGMNQAALGSYFVATLTTFEKRFKLPSTYSGITSSAWDVGGLLATMVIAYYGSSGHKTRLVAYWSILAAASCIVRITPHLIYGPGEDTYRIAERFNTTQSNQSYNTFKEKDPLCKSPFLNEENCSLNEEGTVAFAIVLATQVMCGIGTSAYYTLGAAYLDDNVMKNKFPLLFAVAACMRYVGPTLGYLVASYTLKQYINADVTPNFGQEDSRWIGAWHLGWIPLAVVEMIMAIAMAFFPRTLPREAMRRQNSQLYTEPKKHTSFDDFVKTCKRLFRNRILMFNTFSTTFYIFGLMGYWIFMPKYIETQFRKTAADASIITGTVGLACTAIGILSSGAIVSRLKPRPKYLAFWNLVTEAVDVMGTIMFAFIGCQRDDMHGSVGLDGSWLLNQTCNSQCECSPTIPYTPVCSEDGSQMFFSACHAGCLETGFMNGSKVFQNCSCVPGSGVATPGPCPVNCETQFYIFLALLSFMKFLSSTGRAGNTIIQYRSVAPEDKAVSIAFTEITLCAISFIPSPVLFGLIVDATCQVWGYTCGEKGNCLLYYGQDLRYSLNFTSSAFLFIGFLFDVGVYCNVGSLKIYDDDDTNQELQETKKQGANEANEKSLLENTCKKGSTGKISEED</sequence>
<feature type="transmembrane region" description="Helical" evidence="8">
    <location>
        <begin position="238"/>
        <end position="259"/>
    </location>
</feature>
<evidence type="ECO:0000256" key="9">
    <source>
        <dbReference type="SAM" id="MobiDB-lite"/>
    </source>
</evidence>
<keyword evidence="5 8" id="KW-1133">Transmembrane helix</keyword>
<dbReference type="PANTHER" id="PTHR11388:SF76">
    <property type="entry name" value="SOLUTE CARRIER ORGANIC ANION TRANSPORTER FAMILY MEMBER"/>
    <property type="match status" value="1"/>
</dbReference>
<dbReference type="GO" id="GO:0006811">
    <property type="term" value="P:monoatomic ion transport"/>
    <property type="evidence" value="ECO:0007669"/>
    <property type="project" value="UniProtKB-KW"/>
</dbReference>
<feature type="region of interest" description="Disordered" evidence="9">
    <location>
        <begin position="1"/>
        <end position="29"/>
    </location>
</feature>
<dbReference type="SUPFAM" id="SSF103473">
    <property type="entry name" value="MFS general substrate transporter"/>
    <property type="match status" value="1"/>
</dbReference>
<gene>
    <name evidence="11" type="ORF">GE061_018427</name>
</gene>
<comment type="caution">
    <text evidence="8">Lacks conserved residue(s) required for the propagation of feature annotation.</text>
</comment>
<dbReference type="GO" id="GO:0043252">
    <property type="term" value="P:sodium-independent organic anion transport"/>
    <property type="evidence" value="ECO:0007669"/>
    <property type="project" value="TreeGrafter"/>
</dbReference>
<evidence type="ECO:0000259" key="10">
    <source>
        <dbReference type="PROSITE" id="PS51465"/>
    </source>
</evidence>
<dbReference type="Pfam" id="PF03137">
    <property type="entry name" value="OATP"/>
    <property type="match status" value="1"/>
</dbReference>
<protein>
    <recommendedName>
        <fullName evidence="8">Solute carrier organic anion transporter family member</fullName>
    </recommendedName>
</protein>
<dbReference type="GO" id="GO:0015347">
    <property type="term" value="F:sodium-independent organic anion transmembrane transporter activity"/>
    <property type="evidence" value="ECO:0007669"/>
    <property type="project" value="TreeGrafter"/>
</dbReference>
<name>A0A8S9XFY6_APOLU</name>
<dbReference type="InterPro" id="IPR036058">
    <property type="entry name" value="Kazal_dom_sf"/>
</dbReference>
<feature type="transmembrane region" description="Helical" evidence="8">
    <location>
        <begin position="415"/>
        <end position="439"/>
    </location>
</feature>
<keyword evidence="4 8" id="KW-0812">Transmembrane</keyword>
<feature type="transmembrane region" description="Helical" evidence="8">
    <location>
        <begin position="596"/>
        <end position="615"/>
    </location>
</feature>
<keyword evidence="12" id="KW-1185">Reference proteome</keyword>
<dbReference type="SUPFAM" id="SSF100895">
    <property type="entry name" value="Kazal-type serine protease inhibitors"/>
    <property type="match status" value="1"/>
</dbReference>
<feature type="domain" description="Kazal-like" evidence="10">
    <location>
        <begin position="632"/>
        <end position="689"/>
    </location>
</feature>
<accession>A0A8S9XFY6</accession>
<dbReference type="Pfam" id="PF07648">
    <property type="entry name" value="Kazal_2"/>
    <property type="match status" value="1"/>
</dbReference>
<dbReference type="NCBIfam" id="TIGR00805">
    <property type="entry name" value="oat"/>
    <property type="match status" value="1"/>
</dbReference>
<dbReference type="InterPro" id="IPR002350">
    <property type="entry name" value="Kazal_dom"/>
</dbReference>
<keyword evidence="3" id="KW-1003">Cell membrane</keyword>
<feature type="transmembrane region" description="Helical" evidence="8">
    <location>
        <begin position="524"/>
        <end position="543"/>
    </location>
</feature>
<dbReference type="Gene3D" id="1.20.1250.20">
    <property type="entry name" value="MFS general substrate transporter like domains"/>
    <property type="match status" value="1"/>
</dbReference>
<keyword evidence="6 8" id="KW-0472">Membrane</keyword>
<dbReference type="OrthoDB" id="5062115at2759"/>
<feature type="transmembrane region" description="Helical" evidence="8">
    <location>
        <begin position="563"/>
        <end position="584"/>
    </location>
</feature>
<dbReference type="InterPro" id="IPR036259">
    <property type="entry name" value="MFS_trans_sf"/>
</dbReference>
<evidence type="ECO:0000256" key="7">
    <source>
        <dbReference type="ARBA" id="ARBA00023157"/>
    </source>
</evidence>
<evidence type="ECO:0000313" key="12">
    <source>
        <dbReference type="Proteomes" id="UP000466442"/>
    </source>
</evidence>
<comment type="subcellular location">
    <subcellularLocation>
        <location evidence="1 8">Cell membrane</location>
        <topology evidence="1 8">Multi-pass membrane protein</topology>
    </subcellularLocation>
</comment>
<comment type="similarity">
    <text evidence="2 8">Belongs to the organo anion transporter (TC 2.A.60) family.</text>
</comment>
<dbReference type="Proteomes" id="UP000466442">
    <property type="component" value="Unassembled WGS sequence"/>
</dbReference>
<dbReference type="PROSITE" id="PS51465">
    <property type="entry name" value="KAZAL_2"/>
    <property type="match status" value="1"/>
</dbReference>
<dbReference type="InterPro" id="IPR004156">
    <property type="entry name" value="OATP"/>
</dbReference>
<evidence type="ECO:0000256" key="1">
    <source>
        <dbReference type="ARBA" id="ARBA00004651"/>
    </source>
</evidence>
<evidence type="ECO:0000256" key="6">
    <source>
        <dbReference type="ARBA" id="ARBA00023136"/>
    </source>
</evidence>
<dbReference type="EMBL" id="WIXP02000008">
    <property type="protein sequence ID" value="KAF6207188.1"/>
    <property type="molecule type" value="Genomic_DNA"/>
</dbReference>
<keyword evidence="8" id="KW-0406">Ion transport</keyword>
<proteinExistence type="inferred from homology"/>
<keyword evidence="8" id="KW-0813">Transport</keyword>
<comment type="caution">
    <text evidence="11">The sequence shown here is derived from an EMBL/GenBank/DDBJ whole genome shotgun (WGS) entry which is preliminary data.</text>
</comment>
<dbReference type="AlphaFoldDB" id="A0A8S9XFY6"/>
<feature type="transmembrane region" description="Helical" evidence="8">
    <location>
        <begin position="459"/>
        <end position="483"/>
    </location>
</feature>
<dbReference type="GO" id="GO:0016323">
    <property type="term" value="C:basolateral plasma membrane"/>
    <property type="evidence" value="ECO:0007669"/>
    <property type="project" value="TreeGrafter"/>
</dbReference>
<feature type="transmembrane region" description="Helical" evidence="8">
    <location>
        <begin position="279"/>
        <end position="298"/>
    </location>
</feature>
<feature type="compositionally biased region" description="Basic and acidic residues" evidence="9">
    <location>
        <begin position="16"/>
        <end position="27"/>
    </location>
</feature>
<evidence type="ECO:0000256" key="8">
    <source>
        <dbReference type="RuleBase" id="RU362056"/>
    </source>
</evidence>
<dbReference type="PANTHER" id="PTHR11388">
    <property type="entry name" value="ORGANIC ANION TRANSPORTER"/>
    <property type="match status" value="1"/>
</dbReference>
<evidence type="ECO:0000256" key="3">
    <source>
        <dbReference type="ARBA" id="ARBA00022475"/>
    </source>
</evidence>
<reference evidence="11" key="1">
    <citation type="journal article" date="2021" name="Mol. Ecol. Resour.">
        <title>Apolygus lucorum genome provides insights into omnivorousness and mesophyll feeding.</title>
        <authorList>
            <person name="Liu Y."/>
            <person name="Liu H."/>
            <person name="Wang H."/>
            <person name="Huang T."/>
            <person name="Liu B."/>
            <person name="Yang B."/>
            <person name="Yin L."/>
            <person name="Li B."/>
            <person name="Zhang Y."/>
            <person name="Zhang S."/>
            <person name="Jiang F."/>
            <person name="Zhang X."/>
            <person name="Ren Y."/>
            <person name="Wang B."/>
            <person name="Wang S."/>
            <person name="Lu Y."/>
            <person name="Wu K."/>
            <person name="Fan W."/>
            <person name="Wang G."/>
        </authorList>
    </citation>
    <scope>NUCLEOTIDE SEQUENCE</scope>
    <source>
        <strain evidence="11">12Hb</strain>
    </source>
</reference>
<evidence type="ECO:0000313" key="11">
    <source>
        <dbReference type="EMBL" id="KAF6207188.1"/>
    </source>
</evidence>
<evidence type="ECO:0000256" key="5">
    <source>
        <dbReference type="ARBA" id="ARBA00022989"/>
    </source>
</evidence>
<evidence type="ECO:0000256" key="4">
    <source>
        <dbReference type="ARBA" id="ARBA00022692"/>
    </source>
</evidence>